<comment type="subcellular location">
    <subcellularLocation>
        <location evidence="1 6">Endoplasmic reticulum membrane</location>
        <topology evidence="1 6">Multi-pass membrane protein</topology>
    </subcellularLocation>
</comment>
<gene>
    <name evidence="9" type="ORF">CKAN_00766200</name>
</gene>
<evidence type="ECO:0000256" key="5">
    <source>
        <dbReference type="ARBA" id="ARBA00023136"/>
    </source>
</evidence>
<evidence type="ECO:0000313" key="9">
    <source>
        <dbReference type="EMBL" id="RWR79104.1"/>
    </source>
</evidence>
<accession>A0A443NKR6</accession>
<keyword evidence="2 6" id="KW-0812">Transmembrane</keyword>
<evidence type="ECO:0000256" key="6">
    <source>
        <dbReference type="RuleBase" id="RU363132"/>
    </source>
</evidence>
<dbReference type="GO" id="GO:0009617">
    <property type="term" value="P:response to bacterium"/>
    <property type="evidence" value="ECO:0007669"/>
    <property type="project" value="InterPro"/>
</dbReference>
<evidence type="ECO:0000256" key="1">
    <source>
        <dbReference type="ARBA" id="ARBA00004477"/>
    </source>
</evidence>
<dbReference type="Pfam" id="PF02453">
    <property type="entry name" value="Reticulon"/>
    <property type="match status" value="1"/>
</dbReference>
<keyword evidence="5 6" id="KW-0472">Membrane</keyword>
<keyword evidence="10" id="KW-1185">Reference proteome</keyword>
<dbReference type="InterPro" id="IPR003388">
    <property type="entry name" value="Reticulon"/>
</dbReference>
<reference evidence="9 10" key="1">
    <citation type="journal article" date="2019" name="Nat. Plants">
        <title>Stout camphor tree genome fills gaps in understanding of flowering plant genome evolution.</title>
        <authorList>
            <person name="Chaw S.M."/>
            <person name="Liu Y.C."/>
            <person name="Wu Y.W."/>
            <person name="Wang H.Y."/>
            <person name="Lin C.I."/>
            <person name="Wu C.S."/>
            <person name="Ke H.M."/>
            <person name="Chang L.Y."/>
            <person name="Hsu C.Y."/>
            <person name="Yang H.T."/>
            <person name="Sudianto E."/>
            <person name="Hsu M.H."/>
            <person name="Wu K.P."/>
            <person name="Wang L.N."/>
            <person name="Leebens-Mack J.H."/>
            <person name="Tsai I.J."/>
        </authorList>
    </citation>
    <scope>NUCLEOTIDE SEQUENCE [LARGE SCALE GENOMIC DNA]</scope>
    <source>
        <strain evidence="10">cv. Chaw 1501</strain>
        <tissue evidence="9">Young leaves</tissue>
    </source>
</reference>
<feature type="transmembrane region" description="Helical" evidence="6">
    <location>
        <begin position="168"/>
        <end position="198"/>
    </location>
</feature>
<proteinExistence type="predicted"/>
<evidence type="ECO:0000256" key="2">
    <source>
        <dbReference type="ARBA" id="ARBA00022692"/>
    </source>
</evidence>
<evidence type="ECO:0000256" key="7">
    <source>
        <dbReference type="SAM" id="MobiDB-lite"/>
    </source>
</evidence>
<evidence type="ECO:0000259" key="8">
    <source>
        <dbReference type="PROSITE" id="PS50845"/>
    </source>
</evidence>
<evidence type="ECO:0000313" key="10">
    <source>
        <dbReference type="Proteomes" id="UP000283530"/>
    </source>
</evidence>
<dbReference type="EMBL" id="QPKB01000003">
    <property type="protein sequence ID" value="RWR79104.1"/>
    <property type="molecule type" value="Genomic_DNA"/>
</dbReference>
<dbReference type="STRING" id="337451.A0A443NKR6"/>
<dbReference type="PANTHER" id="PTHR10994">
    <property type="entry name" value="RETICULON"/>
    <property type="match status" value="1"/>
</dbReference>
<dbReference type="PANTHER" id="PTHR10994:SF177">
    <property type="entry name" value="RETICULON-LIKE PROTEIN B15"/>
    <property type="match status" value="1"/>
</dbReference>
<sequence length="249" mass="28174">MSEPIENAGSESVLEKIQAKVHHYQESSSSSDSDSEKPSLAPKKKRLFGRQQPVHTVLGGGKSADIILWRNKQISAGILVGVTIVWLLFEWIGYHLLTFVCHALILSLGILFCWSNISCAINKSPPKFSEVVLPEDLFVSVAMSVRYEINRAFATFRQVASGKDLRKFLMVVAGLWVVSVIGSWFNFLTLFYLVFVILHTVPVLYEKHEDRVDTFAEKAFIEMNKQYAVLDEKVLRKIPKGPFKDKKLV</sequence>
<dbReference type="Proteomes" id="UP000283530">
    <property type="component" value="Unassembled WGS sequence"/>
</dbReference>
<feature type="transmembrane region" description="Helical" evidence="6">
    <location>
        <begin position="73"/>
        <end position="89"/>
    </location>
</feature>
<evidence type="ECO:0000256" key="4">
    <source>
        <dbReference type="ARBA" id="ARBA00022989"/>
    </source>
</evidence>
<dbReference type="GO" id="GO:0005789">
    <property type="term" value="C:endoplasmic reticulum membrane"/>
    <property type="evidence" value="ECO:0007669"/>
    <property type="project" value="UniProtKB-SubCell"/>
</dbReference>
<feature type="region of interest" description="Disordered" evidence="7">
    <location>
        <begin position="20"/>
        <end position="42"/>
    </location>
</feature>
<evidence type="ECO:0000256" key="3">
    <source>
        <dbReference type="ARBA" id="ARBA00022824"/>
    </source>
</evidence>
<dbReference type="PROSITE" id="PS50845">
    <property type="entry name" value="RETICULON"/>
    <property type="match status" value="1"/>
</dbReference>
<comment type="caution">
    <text evidence="9">The sequence shown here is derived from an EMBL/GenBank/DDBJ whole genome shotgun (WGS) entry which is preliminary data.</text>
</comment>
<keyword evidence="3 6" id="KW-0256">Endoplasmic reticulum</keyword>
<feature type="domain" description="Reticulon" evidence="8">
    <location>
        <begin position="63"/>
        <end position="249"/>
    </location>
</feature>
<keyword evidence="4 6" id="KW-1133">Transmembrane helix</keyword>
<feature type="transmembrane region" description="Helical" evidence="6">
    <location>
        <begin position="95"/>
        <end position="117"/>
    </location>
</feature>
<name>A0A443NKR6_9MAGN</name>
<organism evidence="9 10">
    <name type="scientific">Cinnamomum micranthum f. kanehirae</name>
    <dbReference type="NCBI Taxonomy" id="337451"/>
    <lineage>
        <taxon>Eukaryota</taxon>
        <taxon>Viridiplantae</taxon>
        <taxon>Streptophyta</taxon>
        <taxon>Embryophyta</taxon>
        <taxon>Tracheophyta</taxon>
        <taxon>Spermatophyta</taxon>
        <taxon>Magnoliopsida</taxon>
        <taxon>Magnoliidae</taxon>
        <taxon>Laurales</taxon>
        <taxon>Lauraceae</taxon>
        <taxon>Cinnamomum</taxon>
    </lineage>
</organism>
<dbReference type="InterPro" id="IPR045064">
    <property type="entry name" value="Reticulon-like"/>
</dbReference>
<dbReference type="OrthoDB" id="567788at2759"/>
<dbReference type="AlphaFoldDB" id="A0A443NKR6"/>
<protein>
    <recommendedName>
        <fullName evidence="6">Reticulon-like protein</fullName>
    </recommendedName>
</protein>